<dbReference type="EMBL" id="CACRXK020009069">
    <property type="protein sequence ID" value="CAB4016318.1"/>
    <property type="molecule type" value="Genomic_DNA"/>
</dbReference>
<feature type="non-terminal residue" evidence="1">
    <location>
        <position position="64"/>
    </location>
</feature>
<dbReference type="Proteomes" id="UP001152795">
    <property type="component" value="Unassembled WGS sequence"/>
</dbReference>
<comment type="caution">
    <text evidence="1">The sequence shown here is derived from an EMBL/GenBank/DDBJ whole genome shotgun (WGS) entry which is preliminary data.</text>
</comment>
<reference evidence="1" key="1">
    <citation type="submission" date="2020-04" db="EMBL/GenBank/DDBJ databases">
        <authorList>
            <person name="Alioto T."/>
            <person name="Alioto T."/>
            <person name="Gomez Garrido J."/>
        </authorList>
    </citation>
    <scope>NUCLEOTIDE SEQUENCE</scope>
    <source>
        <strain evidence="1">A484AB</strain>
    </source>
</reference>
<accession>A0A6S7K5A2</accession>
<feature type="non-terminal residue" evidence="1">
    <location>
        <position position="1"/>
    </location>
</feature>
<evidence type="ECO:0000313" key="1">
    <source>
        <dbReference type="EMBL" id="CAB4016318.1"/>
    </source>
</evidence>
<protein>
    <submittedName>
        <fullName evidence="1">Uncharacterized protein</fullName>
    </submittedName>
</protein>
<proteinExistence type="predicted"/>
<evidence type="ECO:0000313" key="2">
    <source>
        <dbReference type="Proteomes" id="UP001152795"/>
    </source>
</evidence>
<sequence>KDADHNGLVNLLEASYPKLKSGGGFGFLKGIGGESEPRHLESLPLGLNGYSIRYIRETLCIGQA</sequence>
<dbReference type="OrthoDB" id="8758123at2759"/>
<name>A0A6S7K5A2_PARCT</name>
<gene>
    <name evidence="1" type="ORF">PACLA_8A071994</name>
</gene>
<organism evidence="1 2">
    <name type="scientific">Paramuricea clavata</name>
    <name type="common">Red gorgonian</name>
    <name type="synonym">Violescent sea-whip</name>
    <dbReference type="NCBI Taxonomy" id="317549"/>
    <lineage>
        <taxon>Eukaryota</taxon>
        <taxon>Metazoa</taxon>
        <taxon>Cnidaria</taxon>
        <taxon>Anthozoa</taxon>
        <taxon>Octocorallia</taxon>
        <taxon>Malacalcyonacea</taxon>
        <taxon>Plexauridae</taxon>
        <taxon>Paramuricea</taxon>
    </lineage>
</organism>
<dbReference type="AlphaFoldDB" id="A0A6S7K5A2"/>
<keyword evidence="2" id="KW-1185">Reference proteome</keyword>